<sequence length="364" mass="41270">MQRSASVEAVGVLTTKYSFPRCPQPTWDDQETTPEGIHIFRLSGFPRRSLPLYSVPLVWFSPLRLKKYLDEFKPDVVHFVGDGWFWGHFWAWFWYRGRARFVFTPSYHTLPLSRWWLKPINAFLSHIADRVVVLTALEAEGVHRAYRTGKDKLGVIGWGASIDEKCSQAPKKDSPRAENELEAKPLTVLCVGRVGSHKGQRWLLDTYLQARVQFKRSVRLVLVGRDEGGASEIEAFIAQHHLRGEVTVTGEVTDDELDEWYAEADLFTLFSRYEAFGLVYSEAMAHGTPVLTHDVGANREVLLRGAVVVPRFDRQNAAGELVRLVNDDSARGELGRQAQQYALSEFAWPAVAGKYLEVYSDIAA</sequence>
<dbReference type="InterPro" id="IPR001296">
    <property type="entry name" value="Glyco_trans_1"/>
</dbReference>
<reference evidence="3" key="1">
    <citation type="submission" date="2018-05" db="EMBL/GenBank/DDBJ databases">
        <authorList>
            <person name="Lanie J.A."/>
            <person name="Ng W.-L."/>
            <person name="Kazmierczak K.M."/>
            <person name="Andrzejewski T.M."/>
            <person name="Davidsen T.M."/>
            <person name="Wayne K.J."/>
            <person name="Tettelin H."/>
            <person name="Glass J.I."/>
            <person name="Rusch D."/>
            <person name="Podicherti R."/>
            <person name="Tsui H.-C.T."/>
            <person name="Winkler M.E."/>
        </authorList>
    </citation>
    <scope>NUCLEOTIDE SEQUENCE</scope>
</reference>
<feature type="domain" description="Glycosyl transferase family 1" evidence="1">
    <location>
        <begin position="176"/>
        <end position="340"/>
    </location>
</feature>
<evidence type="ECO:0000259" key="2">
    <source>
        <dbReference type="Pfam" id="PF13439"/>
    </source>
</evidence>
<feature type="domain" description="Glycosyltransferase subfamily 4-like N-terminal" evidence="2">
    <location>
        <begin position="33"/>
        <end position="159"/>
    </location>
</feature>
<evidence type="ECO:0008006" key="4">
    <source>
        <dbReference type="Google" id="ProtNLM"/>
    </source>
</evidence>
<dbReference type="PANTHER" id="PTHR45947:SF3">
    <property type="entry name" value="SULFOQUINOVOSYL TRANSFERASE SQD2"/>
    <property type="match status" value="1"/>
</dbReference>
<evidence type="ECO:0000259" key="1">
    <source>
        <dbReference type="Pfam" id="PF00534"/>
    </source>
</evidence>
<dbReference type="Pfam" id="PF13439">
    <property type="entry name" value="Glyco_transf_4"/>
    <property type="match status" value="1"/>
</dbReference>
<evidence type="ECO:0000313" key="3">
    <source>
        <dbReference type="EMBL" id="SUZ83456.1"/>
    </source>
</evidence>
<name>A0A381QVK8_9ZZZZ</name>
<dbReference type="InterPro" id="IPR028098">
    <property type="entry name" value="Glyco_trans_4-like_N"/>
</dbReference>
<organism evidence="3">
    <name type="scientific">marine metagenome</name>
    <dbReference type="NCBI Taxonomy" id="408172"/>
    <lineage>
        <taxon>unclassified sequences</taxon>
        <taxon>metagenomes</taxon>
        <taxon>ecological metagenomes</taxon>
    </lineage>
</organism>
<dbReference type="CDD" id="cd03801">
    <property type="entry name" value="GT4_PimA-like"/>
    <property type="match status" value="1"/>
</dbReference>
<dbReference type="AlphaFoldDB" id="A0A381QVK8"/>
<dbReference type="EMBL" id="UINC01001551">
    <property type="protein sequence ID" value="SUZ83456.1"/>
    <property type="molecule type" value="Genomic_DNA"/>
</dbReference>
<gene>
    <name evidence="3" type="ORF">METZ01_LOCUS36310</name>
</gene>
<dbReference type="InterPro" id="IPR050194">
    <property type="entry name" value="Glycosyltransferase_grp1"/>
</dbReference>
<accession>A0A381QVK8</accession>
<dbReference type="PANTHER" id="PTHR45947">
    <property type="entry name" value="SULFOQUINOVOSYL TRANSFERASE SQD2"/>
    <property type="match status" value="1"/>
</dbReference>
<proteinExistence type="predicted"/>
<dbReference type="GO" id="GO:0016758">
    <property type="term" value="F:hexosyltransferase activity"/>
    <property type="evidence" value="ECO:0007669"/>
    <property type="project" value="TreeGrafter"/>
</dbReference>
<dbReference type="Gene3D" id="3.40.50.2000">
    <property type="entry name" value="Glycogen Phosphorylase B"/>
    <property type="match status" value="2"/>
</dbReference>
<dbReference type="Pfam" id="PF00534">
    <property type="entry name" value="Glycos_transf_1"/>
    <property type="match status" value="1"/>
</dbReference>
<protein>
    <recommendedName>
        <fullName evidence="4">Glycosyl transferase family 1 domain-containing protein</fullName>
    </recommendedName>
</protein>
<dbReference type="SUPFAM" id="SSF53756">
    <property type="entry name" value="UDP-Glycosyltransferase/glycogen phosphorylase"/>
    <property type="match status" value="1"/>
</dbReference>